<feature type="compositionally biased region" description="Gly residues" evidence="1">
    <location>
        <begin position="95"/>
        <end position="179"/>
    </location>
</feature>
<feature type="region of interest" description="Disordered" evidence="1">
    <location>
        <begin position="88"/>
        <end position="179"/>
    </location>
</feature>
<evidence type="ECO:0008006" key="5">
    <source>
        <dbReference type="Google" id="ProtNLM"/>
    </source>
</evidence>
<dbReference type="STRING" id="3750.A0A498HEQ9"/>
<dbReference type="PRINTS" id="PR01228">
    <property type="entry name" value="EGGSHELL"/>
</dbReference>
<gene>
    <name evidence="3" type="ORF">DVH24_028082</name>
</gene>
<keyword evidence="4" id="KW-1185">Reference proteome</keyword>
<dbReference type="AlphaFoldDB" id="A0A498HEQ9"/>
<evidence type="ECO:0000256" key="1">
    <source>
        <dbReference type="SAM" id="MobiDB-lite"/>
    </source>
</evidence>
<dbReference type="Pfam" id="PF07172">
    <property type="entry name" value="GRP"/>
    <property type="match status" value="1"/>
</dbReference>
<dbReference type="InterPro" id="IPR010800">
    <property type="entry name" value="GRP"/>
</dbReference>
<evidence type="ECO:0000313" key="3">
    <source>
        <dbReference type="EMBL" id="RXH67935.1"/>
    </source>
</evidence>
<evidence type="ECO:0000256" key="2">
    <source>
        <dbReference type="SAM" id="SignalP"/>
    </source>
</evidence>
<evidence type="ECO:0000313" key="4">
    <source>
        <dbReference type="Proteomes" id="UP000290289"/>
    </source>
</evidence>
<reference evidence="3 4" key="1">
    <citation type="submission" date="2018-10" db="EMBL/GenBank/DDBJ databases">
        <title>A high-quality apple genome assembly.</title>
        <authorList>
            <person name="Hu J."/>
        </authorList>
    </citation>
    <scope>NUCLEOTIDE SEQUENCE [LARGE SCALE GENOMIC DNA]</scope>
    <source>
        <strain evidence="4">cv. HFTH1</strain>
        <tissue evidence="3">Young leaf</tissue>
    </source>
</reference>
<dbReference type="EMBL" id="RDQH01000343">
    <property type="protein sequence ID" value="RXH67935.1"/>
    <property type="molecule type" value="Genomic_DNA"/>
</dbReference>
<keyword evidence="2" id="KW-0732">Signal</keyword>
<feature type="chain" id="PRO_5019768943" description="Glycine-rich protein" evidence="2">
    <location>
        <begin position="25"/>
        <end position="179"/>
    </location>
</feature>
<protein>
    <recommendedName>
        <fullName evidence="5">Glycine-rich protein</fullName>
    </recommendedName>
</protein>
<organism evidence="3 4">
    <name type="scientific">Malus domestica</name>
    <name type="common">Apple</name>
    <name type="synonym">Pyrus malus</name>
    <dbReference type="NCBI Taxonomy" id="3750"/>
    <lineage>
        <taxon>Eukaryota</taxon>
        <taxon>Viridiplantae</taxon>
        <taxon>Streptophyta</taxon>
        <taxon>Embryophyta</taxon>
        <taxon>Tracheophyta</taxon>
        <taxon>Spermatophyta</taxon>
        <taxon>Magnoliopsida</taxon>
        <taxon>eudicotyledons</taxon>
        <taxon>Gunneridae</taxon>
        <taxon>Pentapetalae</taxon>
        <taxon>rosids</taxon>
        <taxon>fabids</taxon>
        <taxon>Rosales</taxon>
        <taxon>Rosaceae</taxon>
        <taxon>Amygdaloideae</taxon>
        <taxon>Maleae</taxon>
        <taxon>Malus</taxon>
    </lineage>
</organism>
<accession>A0A498HEQ9</accession>
<proteinExistence type="predicted"/>
<sequence>MMKYFKSLILLGLLLGSVVLVSSAAEAETSKDEKKVDEPKEVNQGGGGYCGRCCYRYGRYTCGGHCCWPEVADQSEVVVTDDAVEDNFETKQPDGYGGWGGGGRGGGGWGGGGRGGGGWGGGGRGGGGSGGGGGRGGGGSGGGGGRGGGGGWGGGGRGGGGGWGGGGRGGGGHGGGGGN</sequence>
<name>A0A498HEQ9_MALDO</name>
<feature type="signal peptide" evidence="2">
    <location>
        <begin position="1"/>
        <end position="24"/>
    </location>
</feature>
<dbReference type="Proteomes" id="UP000290289">
    <property type="component" value="Chromosome 17"/>
</dbReference>
<comment type="caution">
    <text evidence="3">The sequence shown here is derived from an EMBL/GenBank/DDBJ whole genome shotgun (WGS) entry which is preliminary data.</text>
</comment>